<feature type="compositionally biased region" description="Basic residues" evidence="1">
    <location>
        <begin position="33"/>
        <end position="42"/>
    </location>
</feature>
<proteinExistence type="predicted"/>
<comment type="caution">
    <text evidence="2">The sequence shown here is derived from an EMBL/GenBank/DDBJ whole genome shotgun (WGS) entry which is preliminary data.</text>
</comment>
<feature type="compositionally biased region" description="Basic and acidic residues" evidence="1">
    <location>
        <begin position="1"/>
        <end position="17"/>
    </location>
</feature>
<evidence type="ECO:0000313" key="3">
    <source>
        <dbReference type="Proteomes" id="UP000735302"/>
    </source>
</evidence>
<feature type="compositionally biased region" description="Polar residues" evidence="1">
    <location>
        <begin position="83"/>
        <end position="96"/>
    </location>
</feature>
<protein>
    <submittedName>
        <fullName evidence="2">Uncharacterized protein</fullName>
    </submittedName>
</protein>
<reference evidence="2 3" key="1">
    <citation type="journal article" date="2021" name="Elife">
        <title>Chloroplast acquisition without the gene transfer in kleptoplastic sea slugs, Plakobranchus ocellatus.</title>
        <authorList>
            <person name="Maeda T."/>
            <person name="Takahashi S."/>
            <person name="Yoshida T."/>
            <person name="Shimamura S."/>
            <person name="Takaki Y."/>
            <person name="Nagai Y."/>
            <person name="Toyoda A."/>
            <person name="Suzuki Y."/>
            <person name="Arimoto A."/>
            <person name="Ishii H."/>
            <person name="Satoh N."/>
            <person name="Nishiyama T."/>
            <person name="Hasebe M."/>
            <person name="Maruyama T."/>
            <person name="Minagawa J."/>
            <person name="Obokata J."/>
            <person name="Shigenobu S."/>
        </authorList>
    </citation>
    <scope>NUCLEOTIDE SEQUENCE [LARGE SCALE GENOMIC DNA]</scope>
</reference>
<dbReference type="Proteomes" id="UP000735302">
    <property type="component" value="Unassembled WGS sequence"/>
</dbReference>
<keyword evidence="3" id="KW-1185">Reference proteome</keyword>
<evidence type="ECO:0000313" key="2">
    <source>
        <dbReference type="EMBL" id="GFN87170.1"/>
    </source>
</evidence>
<name>A0AAV3YIS6_9GAST</name>
<dbReference type="EMBL" id="BLXT01001660">
    <property type="protein sequence ID" value="GFN87170.1"/>
    <property type="molecule type" value="Genomic_DNA"/>
</dbReference>
<accession>A0AAV3YIS6</accession>
<gene>
    <name evidence="2" type="ORF">PoB_001367600</name>
</gene>
<sequence>MSESHHRETAGRSRATERGYPYRLQGFSAGPWRTRKRKRRRGGAVSGLPAEDRGSAVYGSVDSFPCRYPRQRDSRQAGKRGKNNATTTETTNSGRR</sequence>
<feature type="region of interest" description="Disordered" evidence="1">
    <location>
        <begin position="1"/>
        <end position="96"/>
    </location>
</feature>
<organism evidence="2 3">
    <name type="scientific">Plakobranchus ocellatus</name>
    <dbReference type="NCBI Taxonomy" id="259542"/>
    <lineage>
        <taxon>Eukaryota</taxon>
        <taxon>Metazoa</taxon>
        <taxon>Spiralia</taxon>
        <taxon>Lophotrochozoa</taxon>
        <taxon>Mollusca</taxon>
        <taxon>Gastropoda</taxon>
        <taxon>Heterobranchia</taxon>
        <taxon>Euthyneura</taxon>
        <taxon>Panpulmonata</taxon>
        <taxon>Sacoglossa</taxon>
        <taxon>Placobranchoidea</taxon>
        <taxon>Plakobranchidae</taxon>
        <taxon>Plakobranchus</taxon>
    </lineage>
</organism>
<evidence type="ECO:0000256" key="1">
    <source>
        <dbReference type="SAM" id="MobiDB-lite"/>
    </source>
</evidence>
<dbReference type="AlphaFoldDB" id="A0AAV3YIS6"/>